<evidence type="ECO:0000256" key="1">
    <source>
        <dbReference type="ARBA" id="ARBA00004613"/>
    </source>
</evidence>
<dbReference type="InterPro" id="IPR002181">
    <property type="entry name" value="Fibrinogen_a/b/g_C_dom"/>
</dbReference>
<proteinExistence type="predicted"/>
<dbReference type="GO" id="GO:0005576">
    <property type="term" value="C:extracellular region"/>
    <property type="evidence" value="ECO:0007669"/>
    <property type="project" value="UniProtKB-SubCell"/>
</dbReference>
<dbReference type="Proteomes" id="UP001152320">
    <property type="component" value="Chromosome 9"/>
</dbReference>
<dbReference type="NCBIfam" id="NF040941">
    <property type="entry name" value="GGGWT_bact"/>
    <property type="match status" value="1"/>
</dbReference>
<keyword evidence="2" id="KW-0964">Secreted</keyword>
<dbReference type="PANTHER" id="PTHR47221">
    <property type="entry name" value="FIBRINOGEN ALPHA CHAIN"/>
    <property type="match status" value="1"/>
</dbReference>
<keyword evidence="10" id="KW-1185">Reference proteome</keyword>
<organism evidence="9 10">
    <name type="scientific">Holothuria leucospilota</name>
    <name type="common">Black long sea cucumber</name>
    <name type="synonym">Mertensiothuria leucospilota</name>
    <dbReference type="NCBI Taxonomy" id="206669"/>
    <lineage>
        <taxon>Eukaryota</taxon>
        <taxon>Metazoa</taxon>
        <taxon>Echinodermata</taxon>
        <taxon>Eleutherozoa</taxon>
        <taxon>Echinozoa</taxon>
        <taxon>Holothuroidea</taxon>
        <taxon>Aspidochirotacea</taxon>
        <taxon>Aspidochirotida</taxon>
        <taxon>Holothuriidae</taxon>
        <taxon>Holothuria</taxon>
    </lineage>
</organism>
<dbReference type="InterPro" id="IPR037579">
    <property type="entry name" value="FIB_ANG-like"/>
</dbReference>
<accession>A0A9Q1H7W1</accession>
<evidence type="ECO:0000256" key="4">
    <source>
        <dbReference type="ARBA" id="ARBA00023054"/>
    </source>
</evidence>
<keyword evidence="6" id="KW-0325">Glycoprotein</keyword>
<dbReference type="SUPFAM" id="SSF56496">
    <property type="entry name" value="Fibrinogen C-terminal domain-like"/>
    <property type="match status" value="1"/>
</dbReference>
<dbReference type="AlphaFoldDB" id="A0A9Q1H7W1"/>
<comment type="caution">
    <text evidence="9">The sequence shown here is derived from an EMBL/GenBank/DDBJ whole genome shotgun (WGS) entry which is preliminary data.</text>
</comment>
<feature type="chain" id="PRO_5040110870" evidence="7">
    <location>
        <begin position="25"/>
        <end position="176"/>
    </location>
</feature>
<protein>
    <submittedName>
        <fullName evidence="9">Fibrinogen-like protein A</fullName>
    </submittedName>
</protein>
<evidence type="ECO:0000313" key="10">
    <source>
        <dbReference type="Proteomes" id="UP001152320"/>
    </source>
</evidence>
<keyword evidence="3 7" id="KW-0732">Signal</keyword>
<dbReference type="Pfam" id="PF00147">
    <property type="entry name" value="Fibrinogen_C"/>
    <property type="match status" value="1"/>
</dbReference>
<dbReference type="SMART" id="SM00186">
    <property type="entry name" value="FBG"/>
    <property type="match status" value="1"/>
</dbReference>
<evidence type="ECO:0000256" key="5">
    <source>
        <dbReference type="ARBA" id="ARBA00023157"/>
    </source>
</evidence>
<dbReference type="PANTHER" id="PTHR47221:SF6">
    <property type="entry name" value="FIBRINOGEN ALPHA CHAIN"/>
    <property type="match status" value="1"/>
</dbReference>
<dbReference type="InterPro" id="IPR036056">
    <property type="entry name" value="Fibrinogen-like_C"/>
</dbReference>
<name>A0A9Q1H7W1_HOLLE</name>
<evidence type="ECO:0000256" key="2">
    <source>
        <dbReference type="ARBA" id="ARBA00022525"/>
    </source>
</evidence>
<comment type="subcellular location">
    <subcellularLocation>
        <location evidence="1">Secreted</location>
    </subcellularLocation>
</comment>
<feature type="signal peptide" evidence="7">
    <location>
        <begin position="1"/>
        <end position="24"/>
    </location>
</feature>
<evidence type="ECO:0000313" key="9">
    <source>
        <dbReference type="EMBL" id="KAJ8035656.1"/>
    </source>
</evidence>
<sequence>MTNLILPKIFCMILSSLLVNNVHSSSEGSYFFYQQPAYPRDCQEVFEQCLSNNASGVYLIKPDGYGEAFEVYCDNQVDGGGWTVLQRRNEDNFVAFGRAFSEYREGFGFLSGEFWLGNEKLSFLTNQKRYQLRIDMTNSGGSSFYVTYDLFRISDEWSNYKLTSVGQYDGNAGKFA</sequence>
<keyword evidence="4" id="KW-0175">Coiled coil</keyword>
<dbReference type="Gene3D" id="3.90.215.10">
    <property type="entry name" value="Gamma Fibrinogen, chain A, domain 1"/>
    <property type="match status" value="1"/>
</dbReference>
<dbReference type="PROSITE" id="PS51406">
    <property type="entry name" value="FIBRINOGEN_C_2"/>
    <property type="match status" value="1"/>
</dbReference>
<dbReference type="EMBL" id="JAIZAY010000009">
    <property type="protein sequence ID" value="KAJ8035656.1"/>
    <property type="molecule type" value="Genomic_DNA"/>
</dbReference>
<evidence type="ECO:0000259" key="8">
    <source>
        <dbReference type="PROSITE" id="PS51406"/>
    </source>
</evidence>
<evidence type="ECO:0000256" key="6">
    <source>
        <dbReference type="ARBA" id="ARBA00023180"/>
    </source>
</evidence>
<gene>
    <name evidence="9" type="ORF">HOLleu_19398</name>
</gene>
<evidence type="ECO:0000256" key="7">
    <source>
        <dbReference type="SAM" id="SignalP"/>
    </source>
</evidence>
<feature type="domain" description="Fibrinogen C-terminal" evidence="8">
    <location>
        <begin position="33"/>
        <end position="176"/>
    </location>
</feature>
<dbReference type="OrthoDB" id="6275059at2759"/>
<reference evidence="9" key="1">
    <citation type="submission" date="2021-10" db="EMBL/GenBank/DDBJ databases">
        <title>Tropical sea cucumber genome reveals ecological adaptation and Cuvierian tubules defense mechanism.</title>
        <authorList>
            <person name="Chen T."/>
        </authorList>
    </citation>
    <scope>NUCLEOTIDE SEQUENCE</scope>
    <source>
        <strain evidence="9">Nanhai2018</strain>
        <tissue evidence="9">Muscle</tissue>
    </source>
</reference>
<keyword evidence="5" id="KW-1015">Disulfide bond</keyword>
<evidence type="ECO:0000256" key="3">
    <source>
        <dbReference type="ARBA" id="ARBA00022729"/>
    </source>
</evidence>
<dbReference type="InterPro" id="IPR014716">
    <property type="entry name" value="Fibrinogen_a/b/g_C_1"/>
</dbReference>